<dbReference type="OrthoDB" id="103324at2"/>
<reference evidence="2 3" key="1">
    <citation type="submission" date="2011-02" db="EMBL/GenBank/DDBJ databases">
        <authorList>
            <person name="Muzny D."/>
            <person name="Qin X."/>
            <person name="Deng J."/>
            <person name="Jiang H."/>
            <person name="Liu Y."/>
            <person name="Qu J."/>
            <person name="Song X.-Z."/>
            <person name="Zhang L."/>
            <person name="Thornton R."/>
            <person name="Coyle M."/>
            <person name="Francisco L."/>
            <person name="Jackson L."/>
            <person name="Javaid M."/>
            <person name="Korchina V."/>
            <person name="Kovar C."/>
            <person name="Mata R."/>
            <person name="Mathew T."/>
            <person name="Ngo R."/>
            <person name="Nguyen L."/>
            <person name="Nguyen N."/>
            <person name="Okwuonu G."/>
            <person name="Ongeri F."/>
            <person name="Pham C."/>
            <person name="Simmons D."/>
            <person name="Wilczek-Boney K."/>
            <person name="Hale W."/>
            <person name="Jakkamsetti A."/>
            <person name="Pham P."/>
            <person name="Ruth R."/>
            <person name="San Lucas F."/>
            <person name="Warren J."/>
            <person name="Zhang J."/>
            <person name="Zhao Z."/>
            <person name="Zhou C."/>
            <person name="Zhu D."/>
            <person name="Lee S."/>
            <person name="Bess C."/>
            <person name="Blankenburg K."/>
            <person name="Forbes L."/>
            <person name="Fu Q."/>
            <person name="Gubbala S."/>
            <person name="Hirani K."/>
            <person name="Jayaseelan J.C."/>
            <person name="Lara F."/>
            <person name="Munidasa M."/>
            <person name="Palculict T."/>
            <person name="Patil S."/>
            <person name="Pu L.-L."/>
            <person name="Saada N."/>
            <person name="Tang L."/>
            <person name="Weissenberger G."/>
            <person name="Zhu Y."/>
            <person name="Hemphill L."/>
            <person name="Shang Y."/>
            <person name="Youmans B."/>
            <person name="Ayvaz T."/>
            <person name="Ross M."/>
            <person name="Santibanez J."/>
            <person name="Aqrawi P."/>
            <person name="Gross S."/>
            <person name="Joshi V."/>
            <person name="Fowler G."/>
            <person name="Nazareth L."/>
            <person name="Reid J."/>
            <person name="Worley K."/>
            <person name="Petrosino J."/>
            <person name="Highlander S."/>
            <person name="Gibbs R."/>
        </authorList>
    </citation>
    <scope>NUCLEOTIDE SEQUENCE [LARGE SCALE GENOMIC DNA]</scope>
    <source>
        <strain evidence="2 3">ATCC BAA-1200</strain>
    </source>
</reference>
<dbReference type="InterPro" id="IPR050816">
    <property type="entry name" value="Flavin-dep_Halogenase_NPB"/>
</dbReference>
<dbReference type="EMBL" id="AFAY01000012">
    <property type="protein sequence ID" value="EGF11611.1"/>
    <property type="molecule type" value="Genomic_DNA"/>
</dbReference>
<evidence type="ECO:0000313" key="3">
    <source>
        <dbReference type="Proteomes" id="UP000004105"/>
    </source>
</evidence>
<dbReference type="STRING" id="267212.GCA_001063965_00644"/>
<keyword evidence="3" id="KW-1185">Reference proteome</keyword>
<feature type="domain" description="FAD-binding" evidence="1">
    <location>
        <begin position="23"/>
        <end position="194"/>
    </location>
</feature>
<name>F2BAC3_9NEIS</name>
<dbReference type="InterPro" id="IPR002938">
    <property type="entry name" value="FAD-bd"/>
</dbReference>
<sequence>MPCLYIIKRNYTPTGDTVAAFIYDVVIIGAGPAGSVAAALLNKQGFNVCVLEKQHFPRFVIGESLLPYAMDVLDEAGLLHAVREAMLGFQYKNGFAFSWGDRYTSFNFLDKFSAGHNFAFNVQRADFDKLLIDEAEKRGVAVRYGETVKRFDNEGDTVMLAVEREDGTVYDMEARFVLDASGFYRALPRLMNWELPPQTVIRQVHFTHIDDRITSPKFDRNKNLVCIHPEHRDIWVWLIPFANGRSSIGVVGEEHYFRHESTAAILKGIVAEIPFLAEILADAEWDNGFPFRYLPGYTTKGKGLYGRHFALLGASGEFLDPVFSSGVTIAVQSAKLAAACAAKELRGQRLDWKNEFAVPLMSGVTAFGSYIQGWYDGRFQDLVFDVDKNSDTGRMVCAILAGYAWDKENPFVRESQILFG</sequence>
<dbReference type="InterPro" id="IPR036188">
    <property type="entry name" value="FAD/NAD-bd_sf"/>
</dbReference>
<comment type="caution">
    <text evidence="2">The sequence shown here is derived from an EMBL/GenBank/DDBJ whole genome shotgun (WGS) entry which is preliminary data.</text>
</comment>
<dbReference type="AlphaFoldDB" id="F2BAC3"/>
<evidence type="ECO:0000313" key="2">
    <source>
        <dbReference type="EMBL" id="EGF11611.1"/>
    </source>
</evidence>
<protein>
    <submittedName>
        <fullName evidence="2">FAD-binding protein</fullName>
    </submittedName>
</protein>
<dbReference type="GO" id="GO:0071949">
    <property type="term" value="F:FAD binding"/>
    <property type="evidence" value="ECO:0007669"/>
    <property type="project" value="InterPro"/>
</dbReference>
<dbReference type="PANTHER" id="PTHR43747">
    <property type="entry name" value="FAD-BINDING PROTEIN"/>
    <property type="match status" value="1"/>
</dbReference>
<dbReference type="HOGENOM" id="CLU_024648_4_1_4"/>
<evidence type="ECO:0000259" key="1">
    <source>
        <dbReference type="Pfam" id="PF01494"/>
    </source>
</evidence>
<organism evidence="2 3">
    <name type="scientific">Neisseria bacilliformis ATCC BAA-1200</name>
    <dbReference type="NCBI Taxonomy" id="888742"/>
    <lineage>
        <taxon>Bacteria</taxon>
        <taxon>Pseudomonadati</taxon>
        <taxon>Pseudomonadota</taxon>
        <taxon>Betaproteobacteria</taxon>
        <taxon>Neisseriales</taxon>
        <taxon>Neisseriaceae</taxon>
        <taxon>Neisseria</taxon>
    </lineage>
</organism>
<dbReference type="Pfam" id="PF01494">
    <property type="entry name" value="FAD_binding_3"/>
    <property type="match status" value="1"/>
</dbReference>
<dbReference type="Gene3D" id="3.50.50.60">
    <property type="entry name" value="FAD/NAD(P)-binding domain"/>
    <property type="match status" value="1"/>
</dbReference>
<dbReference type="PANTHER" id="PTHR43747:SF1">
    <property type="entry name" value="SLR1998 PROTEIN"/>
    <property type="match status" value="1"/>
</dbReference>
<accession>F2BAC3</accession>
<dbReference type="SUPFAM" id="SSF51905">
    <property type="entry name" value="FAD/NAD(P)-binding domain"/>
    <property type="match status" value="1"/>
</dbReference>
<gene>
    <name evidence="2" type="ORF">HMPREF9123_0727</name>
</gene>
<proteinExistence type="predicted"/>
<dbReference type="Proteomes" id="UP000004105">
    <property type="component" value="Unassembled WGS sequence"/>
</dbReference>